<reference evidence="2" key="1">
    <citation type="submission" date="2022-12" db="EMBL/GenBank/DDBJ databases">
        <authorList>
            <person name="Alioto T."/>
            <person name="Alioto T."/>
            <person name="Gomez Garrido J."/>
        </authorList>
    </citation>
    <scope>NUCLEOTIDE SEQUENCE</scope>
</reference>
<dbReference type="PANTHER" id="PTHR28398">
    <property type="entry name" value="SYNAPTONEMAL COMPLEX CENTRAL ELEMENT PROTEIN 2"/>
    <property type="match status" value="1"/>
</dbReference>
<evidence type="ECO:0000313" key="3">
    <source>
        <dbReference type="Proteomes" id="UP001178461"/>
    </source>
</evidence>
<gene>
    <name evidence="2" type="ORF">PODLI_1B007758</name>
</gene>
<accession>A0AA35PTH6</accession>
<dbReference type="GO" id="GO:0000801">
    <property type="term" value="C:central element"/>
    <property type="evidence" value="ECO:0007669"/>
    <property type="project" value="InterPro"/>
</dbReference>
<dbReference type="Proteomes" id="UP001178461">
    <property type="component" value="Chromosome 17"/>
</dbReference>
<feature type="compositionally biased region" description="Polar residues" evidence="1">
    <location>
        <begin position="13"/>
        <end position="23"/>
    </location>
</feature>
<feature type="region of interest" description="Disordered" evidence="1">
    <location>
        <begin position="1"/>
        <end position="73"/>
    </location>
</feature>
<dbReference type="EMBL" id="OX395142">
    <property type="protein sequence ID" value="CAI5796252.1"/>
    <property type="molecule type" value="Genomic_DNA"/>
</dbReference>
<protein>
    <recommendedName>
        <fullName evidence="4">Synaptonemal complex central element protein 2</fullName>
    </recommendedName>
</protein>
<evidence type="ECO:0000256" key="1">
    <source>
        <dbReference type="SAM" id="MobiDB-lite"/>
    </source>
</evidence>
<feature type="compositionally biased region" description="Basic and acidic residues" evidence="1">
    <location>
        <begin position="42"/>
        <end position="55"/>
    </location>
</feature>
<dbReference type="AlphaFoldDB" id="A0AA35PTH6"/>
<organism evidence="2 3">
    <name type="scientific">Podarcis lilfordi</name>
    <name type="common">Lilford's wall lizard</name>
    <dbReference type="NCBI Taxonomy" id="74358"/>
    <lineage>
        <taxon>Eukaryota</taxon>
        <taxon>Metazoa</taxon>
        <taxon>Chordata</taxon>
        <taxon>Craniata</taxon>
        <taxon>Vertebrata</taxon>
        <taxon>Euteleostomi</taxon>
        <taxon>Lepidosauria</taxon>
        <taxon>Squamata</taxon>
        <taxon>Bifurcata</taxon>
        <taxon>Unidentata</taxon>
        <taxon>Episquamata</taxon>
        <taxon>Laterata</taxon>
        <taxon>Lacertibaenia</taxon>
        <taxon>Lacertidae</taxon>
        <taxon>Podarcis</taxon>
    </lineage>
</organism>
<keyword evidence="3" id="KW-1185">Reference proteome</keyword>
<sequence length="184" mass="21240">MAAAGQQEGARATMSNKKFQLQESEQEQDKPDSPFDIFTNLERNDLSDNPSRKETSNTPLPNSNTTGGESDSKSSSYFIALDSSIENLQERAQQIIDKMNEKRKEDQVLMNNFREGLLMKVSSLAEKLEESMFPVYDHHNKLIQDKIQELYQIMERIKQIEAELRKVCHTVEMLYKDLCEQSEL</sequence>
<evidence type="ECO:0008006" key="4">
    <source>
        <dbReference type="Google" id="ProtNLM"/>
    </source>
</evidence>
<dbReference type="PANTHER" id="PTHR28398:SF1">
    <property type="entry name" value="SYNAPTONEMAL COMPLEX CENTRAL ELEMENT PROTEIN 2"/>
    <property type="match status" value="1"/>
</dbReference>
<dbReference type="GO" id="GO:0007130">
    <property type="term" value="P:synaptonemal complex assembly"/>
    <property type="evidence" value="ECO:0007669"/>
    <property type="project" value="InterPro"/>
</dbReference>
<proteinExistence type="predicted"/>
<feature type="compositionally biased region" description="Low complexity" evidence="1">
    <location>
        <begin position="56"/>
        <end position="66"/>
    </location>
</feature>
<name>A0AA35PTH6_9SAUR</name>
<evidence type="ECO:0000313" key="2">
    <source>
        <dbReference type="EMBL" id="CAI5796252.1"/>
    </source>
</evidence>
<dbReference type="InterPro" id="IPR034609">
    <property type="entry name" value="Syce2"/>
</dbReference>